<dbReference type="InterPro" id="IPR022559">
    <property type="entry name" value="SUP-1-like"/>
</dbReference>
<dbReference type="SMR" id="A0A1I7S0Q1"/>
<gene>
    <name evidence="3" type="ORF">BXYJ_LOCUS2417</name>
</gene>
<dbReference type="EMBL" id="CAJFCV020000001">
    <property type="protein sequence ID" value="CAG9088239.1"/>
    <property type="molecule type" value="Genomic_DNA"/>
</dbReference>
<sequence>MFKLFTLLTVVTLVYVQTTQAADLIEEIKKMDVTKLQESPLGCPLPVVGGQCPESNPLYYFKCCGEMNSACCFRLQDWAVLLIAIMVVLIILSIFVNLIRCICCY</sequence>
<evidence type="ECO:0000256" key="1">
    <source>
        <dbReference type="SAM" id="Phobius"/>
    </source>
</evidence>
<keyword evidence="5" id="KW-1185">Reference proteome</keyword>
<protein>
    <submittedName>
        <fullName evidence="3">(pine wood nematode) hypothetical protein</fullName>
    </submittedName>
</protein>
<reference evidence="3" key="2">
    <citation type="submission" date="2020-09" db="EMBL/GenBank/DDBJ databases">
        <authorList>
            <person name="Kikuchi T."/>
        </authorList>
    </citation>
    <scope>NUCLEOTIDE SEQUENCE</scope>
    <source>
        <strain evidence="3">Ka4C1</strain>
    </source>
</reference>
<feature type="chain" id="PRO_5035399677" evidence="2">
    <location>
        <begin position="22"/>
        <end position="105"/>
    </location>
</feature>
<reference evidence="6" key="1">
    <citation type="submission" date="2016-11" db="UniProtKB">
        <authorList>
            <consortium name="WormBaseParasite"/>
        </authorList>
    </citation>
    <scope>IDENTIFICATION</scope>
</reference>
<name>A0A1I7S0Q1_BURXY</name>
<organism evidence="4 6">
    <name type="scientific">Bursaphelenchus xylophilus</name>
    <name type="common">Pinewood nematode worm</name>
    <name type="synonym">Aphelenchoides xylophilus</name>
    <dbReference type="NCBI Taxonomy" id="6326"/>
    <lineage>
        <taxon>Eukaryota</taxon>
        <taxon>Metazoa</taxon>
        <taxon>Ecdysozoa</taxon>
        <taxon>Nematoda</taxon>
        <taxon>Chromadorea</taxon>
        <taxon>Rhabditida</taxon>
        <taxon>Tylenchina</taxon>
        <taxon>Tylenchomorpha</taxon>
        <taxon>Aphelenchoidea</taxon>
        <taxon>Aphelenchoididae</taxon>
        <taxon>Bursaphelenchus</taxon>
    </lineage>
</organism>
<dbReference type="Proteomes" id="UP000095284">
    <property type="component" value="Unplaced"/>
</dbReference>
<evidence type="ECO:0000313" key="5">
    <source>
        <dbReference type="Proteomes" id="UP000659654"/>
    </source>
</evidence>
<dbReference type="EMBL" id="CAJFDI010000001">
    <property type="protein sequence ID" value="CAD5211415.1"/>
    <property type="molecule type" value="Genomic_DNA"/>
</dbReference>
<dbReference type="Pfam" id="PF10853">
    <property type="entry name" value="DUF2650"/>
    <property type="match status" value="1"/>
</dbReference>
<dbReference type="AlphaFoldDB" id="A0A1I7S0Q1"/>
<proteinExistence type="predicted"/>
<dbReference type="Proteomes" id="UP000582659">
    <property type="component" value="Unassembled WGS sequence"/>
</dbReference>
<accession>A0A1I7S0Q1</accession>
<dbReference type="PANTHER" id="PTHR34149:SF2">
    <property type="entry name" value="PROTEIN CBG11905"/>
    <property type="match status" value="1"/>
</dbReference>
<keyword evidence="1" id="KW-0472">Membrane</keyword>
<evidence type="ECO:0000313" key="6">
    <source>
        <dbReference type="WBParaSite" id="BXY_0657500.1"/>
    </source>
</evidence>
<dbReference type="Proteomes" id="UP000659654">
    <property type="component" value="Unassembled WGS sequence"/>
</dbReference>
<dbReference type="OrthoDB" id="5835666at2759"/>
<evidence type="ECO:0000256" key="2">
    <source>
        <dbReference type="SAM" id="SignalP"/>
    </source>
</evidence>
<dbReference type="WBParaSite" id="BXY_0657500.1">
    <property type="protein sequence ID" value="BXY_0657500.1"/>
    <property type="gene ID" value="BXY_0657500"/>
</dbReference>
<feature type="signal peptide" evidence="2">
    <location>
        <begin position="1"/>
        <end position="21"/>
    </location>
</feature>
<keyword evidence="1" id="KW-0812">Transmembrane</keyword>
<keyword evidence="2" id="KW-0732">Signal</keyword>
<evidence type="ECO:0000313" key="4">
    <source>
        <dbReference type="Proteomes" id="UP000095284"/>
    </source>
</evidence>
<feature type="transmembrane region" description="Helical" evidence="1">
    <location>
        <begin position="78"/>
        <end position="99"/>
    </location>
</feature>
<dbReference type="PANTHER" id="PTHR34149">
    <property type="entry name" value="PROTEIN CBG11905-RELATED"/>
    <property type="match status" value="1"/>
</dbReference>
<evidence type="ECO:0000313" key="3">
    <source>
        <dbReference type="EMBL" id="CAD5211415.1"/>
    </source>
</evidence>
<keyword evidence="1" id="KW-1133">Transmembrane helix</keyword>
<dbReference type="eggNOG" id="ENOG502ST00">
    <property type="taxonomic scope" value="Eukaryota"/>
</dbReference>